<proteinExistence type="inferred from homology"/>
<dbReference type="Proteomes" id="UP001499954">
    <property type="component" value="Unassembled WGS sequence"/>
</dbReference>
<gene>
    <name evidence="7" type="ORF">GCM10009717_14810</name>
</gene>
<protein>
    <submittedName>
        <fullName evidence="7">Thiolase family protein</fullName>
    </submittedName>
</protein>
<dbReference type="NCBIfam" id="TIGR01930">
    <property type="entry name" value="AcCoA-C-Actrans"/>
    <property type="match status" value="1"/>
</dbReference>
<dbReference type="Gene3D" id="3.40.47.10">
    <property type="match status" value="2"/>
</dbReference>
<name>A0ABP5BNV3_9MICO</name>
<dbReference type="InterPro" id="IPR002155">
    <property type="entry name" value="Thiolase"/>
</dbReference>
<organism evidence="7 8">
    <name type="scientific">Agromyces allii</name>
    <dbReference type="NCBI Taxonomy" id="393607"/>
    <lineage>
        <taxon>Bacteria</taxon>
        <taxon>Bacillati</taxon>
        <taxon>Actinomycetota</taxon>
        <taxon>Actinomycetes</taxon>
        <taxon>Micrococcales</taxon>
        <taxon>Microbacteriaceae</taxon>
        <taxon>Agromyces</taxon>
    </lineage>
</organism>
<feature type="domain" description="Thiolase C-terminal" evidence="6">
    <location>
        <begin position="264"/>
        <end position="382"/>
    </location>
</feature>
<dbReference type="InterPro" id="IPR016039">
    <property type="entry name" value="Thiolase-like"/>
</dbReference>
<feature type="domain" description="Thiolase N-terminal" evidence="5">
    <location>
        <begin position="13"/>
        <end position="252"/>
    </location>
</feature>
<dbReference type="CDD" id="cd00751">
    <property type="entry name" value="thiolase"/>
    <property type="match status" value="1"/>
</dbReference>
<comment type="similarity">
    <text evidence="1 4">Belongs to the thiolase-like superfamily. Thiolase family.</text>
</comment>
<evidence type="ECO:0000313" key="7">
    <source>
        <dbReference type="EMBL" id="GAA1949622.1"/>
    </source>
</evidence>
<evidence type="ECO:0000256" key="4">
    <source>
        <dbReference type="RuleBase" id="RU003557"/>
    </source>
</evidence>
<keyword evidence="2 4" id="KW-0808">Transferase</keyword>
<sequence length="384" mass="38111">MTGDGSSRGNSPVIVAARRSAIGTAGRGFGAHTVDALAAPVLAEVARLVAPSGLPVDDVILGNCMGPGGDIARVAALRAGLGVEVPGVTVDRQCGSGLDAVLQAASRVKAGDARLVLAGGAESASTAPHRVWPDSGERYARAPFAPAGFPDPDMGPAADRLAAVRGITRARQDAWAARSHALAESARDAAVFDAEIVAVDGIVRDDRPRASLDVARLARFAPAFSASADATVTAGNSCGFSDGAAAMAVTSEPVARELGLPALRIRAAAVAGGDPALPGLGAAPAARAALARAGLTARDLGFVEITEAFAAQVLAVSDDLGLDEELISGDGGAIALGHPWGASGAVLLVRLAARMAAADDPRPGLAACSIGGGQGVAMIVERLS</sequence>
<dbReference type="InterPro" id="IPR020617">
    <property type="entry name" value="Thiolase_C"/>
</dbReference>
<evidence type="ECO:0000313" key="8">
    <source>
        <dbReference type="Proteomes" id="UP001499954"/>
    </source>
</evidence>
<dbReference type="InterPro" id="IPR050215">
    <property type="entry name" value="Thiolase-like_sf_Thiolase"/>
</dbReference>
<dbReference type="RefSeq" id="WP_246200363.1">
    <property type="nucleotide sequence ID" value="NZ_BAAAMK010000002.1"/>
</dbReference>
<dbReference type="SUPFAM" id="SSF53901">
    <property type="entry name" value="Thiolase-like"/>
    <property type="match status" value="2"/>
</dbReference>
<accession>A0ABP5BNV3</accession>
<evidence type="ECO:0000256" key="1">
    <source>
        <dbReference type="ARBA" id="ARBA00010982"/>
    </source>
</evidence>
<evidence type="ECO:0000259" key="6">
    <source>
        <dbReference type="Pfam" id="PF02803"/>
    </source>
</evidence>
<dbReference type="InterPro" id="IPR020616">
    <property type="entry name" value="Thiolase_N"/>
</dbReference>
<dbReference type="PANTHER" id="PTHR43853:SF3">
    <property type="entry name" value="ACETYL-COA C-ACETYLTRANSFERASE YHFS-RELATED"/>
    <property type="match status" value="1"/>
</dbReference>
<comment type="caution">
    <text evidence="7">The sequence shown here is derived from an EMBL/GenBank/DDBJ whole genome shotgun (WGS) entry which is preliminary data.</text>
</comment>
<evidence type="ECO:0000256" key="2">
    <source>
        <dbReference type="ARBA" id="ARBA00022679"/>
    </source>
</evidence>
<evidence type="ECO:0000259" key="5">
    <source>
        <dbReference type="Pfam" id="PF00108"/>
    </source>
</evidence>
<dbReference type="EMBL" id="BAAAMK010000002">
    <property type="protein sequence ID" value="GAA1949622.1"/>
    <property type="molecule type" value="Genomic_DNA"/>
</dbReference>
<keyword evidence="8" id="KW-1185">Reference proteome</keyword>
<dbReference type="PIRSF" id="PIRSF000429">
    <property type="entry name" value="Ac-CoA_Ac_transf"/>
    <property type="match status" value="1"/>
</dbReference>
<evidence type="ECO:0000256" key="3">
    <source>
        <dbReference type="ARBA" id="ARBA00023315"/>
    </source>
</evidence>
<reference evidence="8" key="1">
    <citation type="journal article" date="2019" name="Int. J. Syst. Evol. Microbiol.">
        <title>The Global Catalogue of Microorganisms (GCM) 10K type strain sequencing project: providing services to taxonomists for standard genome sequencing and annotation.</title>
        <authorList>
            <consortium name="The Broad Institute Genomics Platform"/>
            <consortium name="The Broad Institute Genome Sequencing Center for Infectious Disease"/>
            <person name="Wu L."/>
            <person name="Ma J."/>
        </authorList>
    </citation>
    <scope>NUCLEOTIDE SEQUENCE [LARGE SCALE GENOMIC DNA]</scope>
    <source>
        <strain evidence="8">JCM 13584</strain>
    </source>
</reference>
<dbReference type="Pfam" id="PF00108">
    <property type="entry name" value="Thiolase_N"/>
    <property type="match status" value="1"/>
</dbReference>
<keyword evidence="3 4" id="KW-0012">Acyltransferase</keyword>
<dbReference type="Pfam" id="PF02803">
    <property type="entry name" value="Thiolase_C"/>
    <property type="match status" value="1"/>
</dbReference>
<dbReference type="PANTHER" id="PTHR43853">
    <property type="entry name" value="3-KETOACYL-COA THIOLASE, PEROXISOMAL"/>
    <property type="match status" value="1"/>
</dbReference>